<organism>
    <name type="scientific">Culex quinquefasciatus</name>
    <name type="common">Southern house mosquito</name>
    <name type="synonym">Culex pungens</name>
    <dbReference type="NCBI Taxonomy" id="7176"/>
    <lineage>
        <taxon>Eukaryota</taxon>
        <taxon>Metazoa</taxon>
        <taxon>Ecdysozoa</taxon>
        <taxon>Arthropoda</taxon>
        <taxon>Hexapoda</taxon>
        <taxon>Insecta</taxon>
        <taxon>Pterygota</taxon>
        <taxon>Neoptera</taxon>
        <taxon>Endopterygota</taxon>
        <taxon>Diptera</taxon>
        <taxon>Nematocera</taxon>
        <taxon>Culicoidea</taxon>
        <taxon>Culicidae</taxon>
        <taxon>Culicinae</taxon>
        <taxon>Culicini</taxon>
        <taxon>Culex</taxon>
        <taxon>Culex</taxon>
    </lineage>
</organism>
<proteinExistence type="predicted"/>
<protein>
    <submittedName>
        <fullName evidence="1 2">Uncharacterized protein</fullName>
    </submittedName>
</protein>
<gene>
    <name evidence="2" type="primary">6033573</name>
    <name evidence="1" type="ORF">CpipJ_CPIJ002333</name>
</gene>
<dbReference type="EMBL" id="DS231843">
    <property type="protein sequence ID" value="EDS35501.1"/>
    <property type="molecule type" value="Genomic_DNA"/>
</dbReference>
<dbReference type="HOGENOM" id="CLU_1519353_0_0_1"/>
<evidence type="ECO:0000313" key="1">
    <source>
        <dbReference type="EMBL" id="EDS35501.1"/>
    </source>
</evidence>
<sequence length="177" mass="19929">MCSYFDTRGDILEVKKISPTRLVRGSGLVSKADERGGEIMTDDGKYYYCIDVIIKNEARHQHQILFISITTSRQTSQLTLLSPLEKEHFIQSGESIKYCFEVTAKNYGISKEVVYWRFGGGFKIGRCITIAVGDSDIIVAQPTNEGTTQARSKAGVHRLAAWNESACLRLSVEFHQW</sequence>
<evidence type="ECO:0000313" key="3">
    <source>
        <dbReference type="Proteomes" id="UP000002320"/>
    </source>
</evidence>
<dbReference type="VEuPathDB" id="VectorBase:CQUJHB016569"/>
<dbReference type="Proteomes" id="UP000002320">
    <property type="component" value="Unassembled WGS sequence"/>
</dbReference>
<evidence type="ECO:0000313" key="2">
    <source>
        <dbReference type="EnsemblMetazoa" id="CPIJ002333-PA"/>
    </source>
</evidence>
<reference evidence="1" key="1">
    <citation type="submission" date="2007-03" db="EMBL/GenBank/DDBJ databases">
        <title>Annotation of Culex pipiens quinquefasciatus.</title>
        <authorList>
            <consortium name="The Broad Institute Genome Sequencing Platform"/>
            <person name="Atkinson P.W."/>
            <person name="Hemingway J."/>
            <person name="Christensen B.M."/>
            <person name="Higgs S."/>
            <person name="Kodira C."/>
            <person name="Hannick L."/>
            <person name="Megy K."/>
            <person name="O'Leary S."/>
            <person name="Pearson M."/>
            <person name="Haas B.J."/>
            <person name="Mauceli E."/>
            <person name="Wortman J.R."/>
            <person name="Lee N.H."/>
            <person name="Guigo R."/>
            <person name="Stanke M."/>
            <person name="Alvarado L."/>
            <person name="Amedeo P."/>
            <person name="Antoine C.H."/>
            <person name="Arensburger P."/>
            <person name="Bidwell S.L."/>
            <person name="Crawford M."/>
            <person name="Camaro F."/>
            <person name="Devon K."/>
            <person name="Engels R."/>
            <person name="Hammond M."/>
            <person name="Howarth C."/>
            <person name="Koehrsen M."/>
            <person name="Lawson D."/>
            <person name="Montgomery P."/>
            <person name="Nene V."/>
            <person name="Nusbaum C."/>
            <person name="Puiu D."/>
            <person name="Romero-Severson J."/>
            <person name="Severson D.W."/>
            <person name="Shumway M."/>
            <person name="Sisk P."/>
            <person name="Stolte C."/>
            <person name="Zeng Q."/>
            <person name="Eisenstadt E."/>
            <person name="Fraser-Liggett C."/>
            <person name="Strausberg R."/>
            <person name="Galagan J."/>
            <person name="Birren B."/>
            <person name="Collins F.H."/>
        </authorList>
    </citation>
    <scope>NUCLEOTIDE SEQUENCE [LARGE SCALE GENOMIC DNA]</scope>
    <source>
        <strain evidence="1">JHB</strain>
    </source>
</reference>
<name>B0W5L8_CULQU</name>
<dbReference type="EnsemblMetazoa" id="CPIJ002333-RA">
    <property type="protein sequence ID" value="CPIJ002333-PA"/>
    <property type="gene ID" value="CPIJ002333"/>
</dbReference>
<dbReference type="VEuPathDB" id="VectorBase:CPIJ002333"/>
<dbReference type="KEGG" id="cqu:CpipJ_CPIJ002333"/>
<reference evidence="2" key="2">
    <citation type="submission" date="2021-02" db="UniProtKB">
        <authorList>
            <consortium name="EnsemblMetazoa"/>
        </authorList>
    </citation>
    <scope>IDENTIFICATION</scope>
    <source>
        <strain evidence="2">JHB</strain>
    </source>
</reference>
<dbReference type="OrthoDB" id="6513042at2759"/>
<dbReference type="AlphaFoldDB" id="B0W5L8"/>
<keyword evidence="3" id="KW-1185">Reference proteome</keyword>
<dbReference type="STRING" id="7176.B0W5L8"/>
<accession>B0W5L8</accession>
<dbReference type="InParanoid" id="B0W5L8"/>